<dbReference type="EMBL" id="SNWQ01000033">
    <property type="protein sequence ID" value="TDO33226.1"/>
    <property type="molecule type" value="Genomic_DNA"/>
</dbReference>
<dbReference type="OrthoDB" id="7064175at2"/>
<proteinExistence type="predicted"/>
<dbReference type="Proteomes" id="UP000295388">
    <property type="component" value="Unassembled WGS sequence"/>
</dbReference>
<dbReference type="RefSeq" id="WP_133805355.1">
    <property type="nucleotide sequence ID" value="NZ_SNWQ01000033.1"/>
</dbReference>
<accession>A0A4R6JF36</accession>
<evidence type="ECO:0000313" key="1">
    <source>
        <dbReference type="EMBL" id="TDO33226.1"/>
    </source>
</evidence>
<protein>
    <submittedName>
        <fullName evidence="1">Uncharacterized protein</fullName>
    </submittedName>
</protein>
<evidence type="ECO:0000313" key="2">
    <source>
        <dbReference type="Proteomes" id="UP000295388"/>
    </source>
</evidence>
<gene>
    <name evidence="1" type="ORF">EV643_13324</name>
</gene>
<sequence>MTEPRECRRCHKPVVASAADYGVFERMHYVCFHFEFEHQGDPDVECLAGGCPAAGISLPSRHSH</sequence>
<reference evidence="1 2" key="1">
    <citation type="submission" date="2019-03" db="EMBL/GenBank/DDBJ databases">
        <title>Genomic Encyclopedia of Type Strains, Phase III (KMG-III): the genomes of soil and plant-associated and newly described type strains.</title>
        <authorList>
            <person name="Whitman W."/>
        </authorList>
    </citation>
    <scope>NUCLEOTIDE SEQUENCE [LARGE SCALE GENOMIC DNA]</scope>
    <source>
        <strain evidence="1 2">VKM Ac-2527</strain>
    </source>
</reference>
<name>A0A4R6JF36_9ACTN</name>
<keyword evidence="2" id="KW-1185">Reference proteome</keyword>
<organism evidence="1 2">
    <name type="scientific">Kribbella caucasensis</name>
    <dbReference type="NCBI Taxonomy" id="2512215"/>
    <lineage>
        <taxon>Bacteria</taxon>
        <taxon>Bacillati</taxon>
        <taxon>Actinomycetota</taxon>
        <taxon>Actinomycetes</taxon>
        <taxon>Propionibacteriales</taxon>
        <taxon>Kribbellaceae</taxon>
        <taxon>Kribbella</taxon>
    </lineage>
</organism>
<dbReference type="AlphaFoldDB" id="A0A4R6JF36"/>
<comment type="caution">
    <text evidence="1">The sequence shown here is derived from an EMBL/GenBank/DDBJ whole genome shotgun (WGS) entry which is preliminary data.</text>
</comment>